<evidence type="ECO:0000313" key="9">
    <source>
        <dbReference type="EMBL" id="SDX33785.1"/>
    </source>
</evidence>
<feature type="domain" description="Cyclic nucleotide-binding" evidence="7">
    <location>
        <begin position="480"/>
        <end position="578"/>
    </location>
</feature>
<dbReference type="InterPro" id="IPR018488">
    <property type="entry name" value="cNMP-bd_CS"/>
</dbReference>
<gene>
    <name evidence="6" type="primary">glsA</name>
    <name evidence="9" type="ORF">SAMN05421783_12169</name>
</gene>
<dbReference type="AlphaFoldDB" id="A0A1H3AW04"/>
<dbReference type="FunFam" id="3.40.710.10:FF:000005">
    <property type="entry name" value="Glutaminase"/>
    <property type="match status" value="1"/>
</dbReference>
<dbReference type="SUPFAM" id="SSF52091">
    <property type="entry name" value="SpoIIaa-like"/>
    <property type="match status" value="1"/>
</dbReference>
<reference evidence="10" key="1">
    <citation type="submission" date="2016-10" db="EMBL/GenBank/DDBJ databases">
        <authorList>
            <person name="Varghese N."/>
            <person name="Submissions S."/>
        </authorList>
    </citation>
    <scope>NUCLEOTIDE SEQUENCE [LARGE SCALE GENOMIC DNA]</scope>
    <source>
        <strain evidence="10">DSM 217</strain>
    </source>
</reference>
<dbReference type="Gene3D" id="3.30.750.24">
    <property type="entry name" value="STAS domain"/>
    <property type="match status" value="1"/>
</dbReference>
<dbReference type="STRING" id="1058.SAMN05421783_12169"/>
<dbReference type="NCBIfam" id="TIGR03814">
    <property type="entry name" value="Gln_ase"/>
    <property type="match status" value="1"/>
</dbReference>
<evidence type="ECO:0000256" key="3">
    <source>
        <dbReference type="ARBA" id="ARBA00012918"/>
    </source>
</evidence>
<dbReference type="SUPFAM" id="SSF56601">
    <property type="entry name" value="beta-lactamase/transpeptidase-like"/>
    <property type="match status" value="1"/>
</dbReference>
<feature type="binding site" evidence="6">
    <location>
        <position position="265"/>
    </location>
    <ligand>
        <name>substrate</name>
    </ligand>
</feature>
<sequence length="614" mass="67739">MDKRAFQFSPVQRYLDRIHEELLDLNDGAVADYIPELTRADPSWLGIAMVTVDGHVYQVGDSRQSFTIQSISKAITYGLALEDRGLDQVLGKVGVEPSGEAFNSISLEPGTGRPMNPMINAGAIATTGLIESKPDAPPMQRILEAFGRYTGRPMQIDETVYRSESDTGHRNRAIAHLLLGYGILDRTPEEVVDLYFRQCSILVTARDLAMIGACLANNGVNPVTGVVALQSRYVEKVLSVMSTCGMYDFSGAWIFNVGMPAKSGVGGGITAVLPGQFGLGVFSPRLDAKGNSVRGIEACKRLSKDFSLHLFHVARSTSATVMRQVYNCAKRTSRRRRSAAELAVLAEQGHRIRVYELQGELLFGSAESVGVEILSELARVDYLVIDLKRVIGMDQASILVLSELCMRIADQGKRLFFTDSKNLYRFRKHLQGNAYRGQEPGPLHFEDTDHAVEWCENQLIAQTDSTGADTSVADLNHQYLCAAMTHEELESLRHAGREREFKTGERIFDAGDRAESMFFILSGEVEVWIDTGAGQPLSHHLRLSSLGPGMVFGEVALVNEKRRTANVSAAMDTRCLELRFDAIPDALLVKMLMSMASHFANKIERDTQLIQQLA</sequence>
<feature type="binding site" evidence="6">
    <location>
        <position position="195"/>
    </location>
    <ligand>
        <name>substrate</name>
    </ligand>
</feature>
<evidence type="ECO:0000259" key="7">
    <source>
        <dbReference type="PROSITE" id="PS50042"/>
    </source>
</evidence>
<dbReference type="Pfam" id="PF01740">
    <property type="entry name" value="STAS"/>
    <property type="match status" value="1"/>
</dbReference>
<dbReference type="OrthoDB" id="9788822at2"/>
<evidence type="ECO:0000256" key="1">
    <source>
        <dbReference type="ARBA" id="ARBA00011076"/>
    </source>
</evidence>
<dbReference type="PANTHER" id="PTHR12544">
    <property type="entry name" value="GLUTAMINASE"/>
    <property type="match status" value="1"/>
</dbReference>
<dbReference type="CDD" id="cd07042">
    <property type="entry name" value="STAS_SulP_like_sulfate_transporter"/>
    <property type="match status" value="1"/>
</dbReference>
<evidence type="ECO:0000259" key="8">
    <source>
        <dbReference type="PROSITE" id="PS50801"/>
    </source>
</evidence>
<evidence type="ECO:0000256" key="5">
    <source>
        <dbReference type="ARBA" id="ARBA00049534"/>
    </source>
</evidence>
<dbReference type="CDD" id="cd00038">
    <property type="entry name" value="CAP_ED"/>
    <property type="match status" value="1"/>
</dbReference>
<dbReference type="SUPFAM" id="SSF51206">
    <property type="entry name" value="cAMP-binding domain-like"/>
    <property type="match status" value="1"/>
</dbReference>
<accession>A0A1H3AW04</accession>
<dbReference type="EMBL" id="FNNZ01000021">
    <property type="protein sequence ID" value="SDX33785.1"/>
    <property type="molecule type" value="Genomic_DNA"/>
</dbReference>
<keyword evidence="4 6" id="KW-0378">Hydrolase</keyword>
<comment type="catalytic activity">
    <reaction evidence="5 6">
        <text>L-glutamine + H2O = L-glutamate + NH4(+)</text>
        <dbReference type="Rhea" id="RHEA:15889"/>
        <dbReference type="ChEBI" id="CHEBI:15377"/>
        <dbReference type="ChEBI" id="CHEBI:28938"/>
        <dbReference type="ChEBI" id="CHEBI:29985"/>
        <dbReference type="ChEBI" id="CHEBI:58359"/>
        <dbReference type="EC" id="3.5.1.2"/>
    </reaction>
</comment>
<keyword evidence="10" id="KW-1185">Reference proteome</keyword>
<dbReference type="InterPro" id="IPR018490">
    <property type="entry name" value="cNMP-bd_dom_sf"/>
</dbReference>
<dbReference type="InterPro" id="IPR014710">
    <property type="entry name" value="RmlC-like_jellyroll"/>
</dbReference>
<evidence type="ECO:0000256" key="4">
    <source>
        <dbReference type="ARBA" id="ARBA00022801"/>
    </source>
</evidence>
<dbReference type="InterPro" id="IPR000595">
    <property type="entry name" value="cNMP-bd_dom"/>
</dbReference>
<dbReference type="GO" id="GO:0006543">
    <property type="term" value="P:L-glutamine catabolic process"/>
    <property type="evidence" value="ECO:0007669"/>
    <property type="project" value="TreeGrafter"/>
</dbReference>
<feature type="binding site" evidence="6">
    <location>
        <position position="70"/>
    </location>
    <ligand>
        <name>substrate</name>
    </ligand>
</feature>
<keyword evidence="6" id="KW-0007">Acetylation</keyword>
<dbReference type="PROSITE" id="PS50042">
    <property type="entry name" value="CNMP_BINDING_3"/>
    <property type="match status" value="1"/>
</dbReference>
<evidence type="ECO:0000256" key="2">
    <source>
        <dbReference type="ARBA" id="ARBA00011881"/>
    </source>
</evidence>
<organism evidence="9 10">
    <name type="scientific">Thiocapsa roseopersicina</name>
    <dbReference type="NCBI Taxonomy" id="1058"/>
    <lineage>
        <taxon>Bacteria</taxon>
        <taxon>Pseudomonadati</taxon>
        <taxon>Pseudomonadota</taxon>
        <taxon>Gammaproteobacteria</taxon>
        <taxon>Chromatiales</taxon>
        <taxon>Chromatiaceae</taxon>
        <taxon>Thiocapsa</taxon>
    </lineage>
</organism>
<dbReference type="GO" id="GO:0004359">
    <property type="term" value="F:glutaminase activity"/>
    <property type="evidence" value="ECO:0007669"/>
    <property type="project" value="UniProtKB-UniRule"/>
</dbReference>
<dbReference type="HAMAP" id="MF_00313">
    <property type="entry name" value="Glutaminase"/>
    <property type="match status" value="1"/>
</dbReference>
<name>A0A1H3AW04_THIRO</name>
<dbReference type="Pfam" id="PF04960">
    <property type="entry name" value="Glutaminase"/>
    <property type="match status" value="1"/>
</dbReference>
<protein>
    <recommendedName>
        <fullName evidence="3 6">Glutaminase</fullName>
        <ecNumber evidence="3 6">3.5.1.2</ecNumber>
    </recommendedName>
</protein>
<dbReference type="InterPro" id="IPR036513">
    <property type="entry name" value="STAS_dom_sf"/>
</dbReference>
<feature type="binding site" evidence="6">
    <location>
        <position position="164"/>
    </location>
    <ligand>
        <name>substrate</name>
    </ligand>
</feature>
<feature type="binding site" evidence="6">
    <location>
        <position position="120"/>
    </location>
    <ligand>
        <name>substrate</name>
    </ligand>
</feature>
<dbReference type="Gene3D" id="2.60.120.10">
    <property type="entry name" value="Jelly Rolls"/>
    <property type="match status" value="1"/>
</dbReference>
<dbReference type="Gene3D" id="3.40.710.10">
    <property type="entry name" value="DD-peptidase/beta-lactamase superfamily"/>
    <property type="match status" value="1"/>
</dbReference>
<dbReference type="InterPro" id="IPR015868">
    <property type="entry name" value="Glutaminase"/>
</dbReference>
<dbReference type="Pfam" id="PF00027">
    <property type="entry name" value="cNMP_binding"/>
    <property type="match status" value="1"/>
</dbReference>
<comment type="subunit">
    <text evidence="2 6">Homotetramer.</text>
</comment>
<dbReference type="PROSITE" id="PS00889">
    <property type="entry name" value="CNMP_BINDING_2"/>
    <property type="match status" value="1"/>
</dbReference>
<comment type="similarity">
    <text evidence="1 6">Belongs to the glutaminase family.</text>
</comment>
<dbReference type="Proteomes" id="UP000198816">
    <property type="component" value="Unassembled WGS sequence"/>
</dbReference>
<evidence type="ECO:0000256" key="6">
    <source>
        <dbReference type="HAMAP-Rule" id="MF_00313"/>
    </source>
</evidence>
<dbReference type="SMART" id="SM00100">
    <property type="entry name" value="cNMP"/>
    <property type="match status" value="1"/>
</dbReference>
<evidence type="ECO:0000313" key="10">
    <source>
        <dbReference type="Proteomes" id="UP000198816"/>
    </source>
</evidence>
<dbReference type="InterPro" id="IPR012338">
    <property type="entry name" value="Beta-lactam/transpept-like"/>
</dbReference>
<dbReference type="RefSeq" id="WP_093035905.1">
    <property type="nucleotide sequence ID" value="NZ_FNNZ01000021.1"/>
</dbReference>
<feature type="binding site" evidence="6">
    <location>
        <position position="171"/>
    </location>
    <ligand>
        <name>substrate</name>
    </ligand>
</feature>
<dbReference type="InterPro" id="IPR002645">
    <property type="entry name" value="STAS_dom"/>
</dbReference>
<feature type="domain" description="STAS" evidence="8">
    <location>
        <begin position="342"/>
        <end position="431"/>
    </location>
</feature>
<dbReference type="PROSITE" id="PS50801">
    <property type="entry name" value="STAS"/>
    <property type="match status" value="1"/>
</dbReference>
<dbReference type="EC" id="3.5.1.2" evidence="3 6"/>
<dbReference type="GO" id="GO:0006537">
    <property type="term" value="P:glutamate biosynthetic process"/>
    <property type="evidence" value="ECO:0007669"/>
    <property type="project" value="TreeGrafter"/>
</dbReference>
<proteinExistence type="inferred from homology"/>
<dbReference type="PANTHER" id="PTHR12544:SF29">
    <property type="entry name" value="GLUTAMINASE"/>
    <property type="match status" value="1"/>
</dbReference>
<feature type="binding site" evidence="6">
    <location>
        <position position="247"/>
    </location>
    <ligand>
        <name>substrate</name>
    </ligand>
</feature>